<dbReference type="Proteomes" id="UP000265540">
    <property type="component" value="Unassembled WGS sequence"/>
</dbReference>
<evidence type="ECO:0008006" key="5">
    <source>
        <dbReference type="Google" id="ProtNLM"/>
    </source>
</evidence>
<feature type="chain" id="PRO_5017435035" description="Glycoside hydrolase family 5 domain-containing protein" evidence="2">
    <location>
        <begin position="26"/>
        <end position="635"/>
    </location>
</feature>
<gene>
    <name evidence="3" type="ORF">C4561_00720</name>
</gene>
<feature type="region of interest" description="Disordered" evidence="1">
    <location>
        <begin position="499"/>
        <end position="532"/>
    </location>
</feature>
<comment type="caution">
    <text evidence="3">The sequence shown here is derived from an EMBL/GenBank/DDBJ whole genome shotgun (WGS) entry which is preliminary data.</text>
</comment>
<evidence type="ECO:0000313" key="4">
    <source>
        <dbReference type="Proteomes" id="UP000265540"/>
    </source>
</evidence>
<dbReference type="SUPFAM" id="SSF51445">
    <property type="entry name" value="(Trans)glycosidases"/>
    <property type="match status" value="1"/>
</dbReference>
<dbReference type="Pfam" id="PF22612">
    <property type="entry name" value="GH113"/>
    <property type="match status" value="1"/>
</dbReference>
<dbReference type="AlphaFoldDB" id="A0A3A4ZFX0"/>
<sequence length="635" mass="70356">MLKPAIQAVLVFLFSFFILQNTSSAAISDWQKGFTIRLIDQSYSEVDVTLSELNSIGVNFVTITPGWITDSRTSSNVDRKSRTPSDSLMVYTINKAHSLGMGIMIKPHLDIKGGSWRANLNPSDKNRFFQNYSNMILHYANMAQQNNIEMLSIGAELITLTQNTANLPYWTSLIDNVRNVYSGKLTYSANADSGSYNETNLPFGNRLDLIGMSMYRPLSSTTNPTVSSMISRWESLDQTYVTPAVQRFGKPVIFTEIGYRSVDGASTRPWDYGYNANVDMQEQSDLYTAFFEYWKDKSYFAGVHFWEWEVDPNSGGPNDKNYTIENKTAENTVKNYFATADTGTSLPTPVVNTLTSSLFINLTGATGGFSTDILNISKSVYADRAYVFTDIPVEVSGAEYIKGRNSDKNINSVSYINFEISNPATIFIGYDERADTIPAWLSDWTLTTGVLKTNDTNFKIYSKSLQAGTVVLGGNMTSPASGAGSNYIVFISESASLQPATQAGTQTDTGQTQEPSPTPNPAPPQPEPDLNNVVTGTEYKIVINYPENNSVVSGEKKIKAYIEDLPLDQYKMTLNVNVLGEVEMKNDSTGNFKQLKIEFDEWLTYGTGPFDILLTAENTAGEVLDQTILTLYVKD</sequence>
<protein>
    <recommendedName>
        <fullName evidence="5">Glycoside hydrolase family 5 domain-containing protein</fullName>
    </recommendedName>
</protein>
<proteinExistence type="predicted"/>
<feature type="signal peptide" evidence="2">
    <location>
        <begin position="1"/>
        <end position="25"/>
    </location>
</feature>
<feature type="compositionally biased region" description="Pro residues" evidence="1">
    <location>
        <begin position="516"/>
        <end position="527"/>
    </location>
</feature>
<evidence type="ECO:0000256" key="1">
    <source>
        <dbReference type="SAM" id="MobiDB-lite"/>
    </source>
</evidence>
<accession>A0A3A4ZFX0</accession>
<dbReference type="EMBL" id="QZJF01000005">
    <property type="protein sequence ID" value="RJR28013.1"/>
    <property type="molecule type" value="Genomic_DNA"/>
</dbReference>
<name>A0A3A4ZFX0_UNCKA</name>
<keyword evidence="2" id="KW-0732">Signal</keyword>
<dbReference type="CDD" id="cd19608">
    <property type="entry name" value="GH113_mannanase-like"/>
    <property type="match status" value="1"/>
</dbReference>
<evidence type="ECO:0000256" key="2">
    <source>
        <dbReference type="SAM" id="SignalP"/>
    </source>
</evidence>
<dbReference type="Gene3D" id="3.20.20.80">
    <property type="entry name" value="Glycosidases"/>
    <property type="match status" value="1"/>
</dbReference>
<dbReference type="InterPro" id="IPR017853">
    <property type="entry name" value="GH"/>
</dbReference>
<organism evidence="3 4">
    <name type="scientific">candidate division WWE3 bacterium</name>
    <dbReference type="NCBI Taxonomy" id="2053526"/>
    <lineage>
        <taxon>Bacteria</taxon>
        <taxon>Katanobacteria</taxon>
    </lineage>
</organism>
<evidence type="ECO:0000313" key="3">
    <source>
        <dbReference type="EMBL" id="RJR28013.1"/>
    </source>
</evidence>
<reference evidence="3 4" key="1">
    <citation type="journal article" date="2017" name="ISME J.">
        <title>Energy and carbon metabolisms in a deep terrestrial subsurface fluid microbial community.</title>
        <authorList>
            <person name="Momper L."/>
            <person name="Jungbluth S.P."/>
            <person name="Lee M.D."/>
            <person name="Amend J.P."/>
        </authorList>
    </citation>
    <scope>NUCLEOTIDE SEQUENCE [LARGE SCALE GENOMIC DNA]</scope>
    <source>
        <strain evidence="3">SURF_46</strain>
    </source>
</reference>
<feature type="compositionally biased region" description="Low complexity" evidence="1">
    <location>
        <begin position="499"/>
        <end position="515"/>
    </location>
</feature>
<dbReference type="InterPro" id="IPR055151">
    <property type="entry name" value="GH113"/>
</dbReference>